<organism evidence="1 2">
    <name type="scientific">Proteiniclasticum ruminis</name>
    <dbReference type="NCBI Taxonomy" id="398199"/>
    <lineage>
        <taxon>Bacteria</taxon>
        <taxon>Bacillati</taxon>
        <taxon>Bacillota</taxon>
        <taxon>Clostridia</taxon>
        <taxon>Eubacteriales</taxon>
        <taxon>Clostridiaceae</taxon>
        <taxon>Proteiniclasticum</taxon>
    </lineage>
</organism>
<accession>A0A1I4ZJG0</accession>
<dbReference type="AlphaFoldDB" id="A0A1I4ZJG0"/>
<reference evidence="1 2" key="1">
    <citation type="submission" date="2016-10" db="EMBL/GenBank/DDBJ databases">
        <authorList>
            <person name="de Groot N.N."/>
        </authorList>
    </citation>
    <scope>NUCLEOTIDE SEQUENCE [LARGE SCALE GENOMIC DNA]</scope>
    <source>
        <strain evidence="1 2">ML2</strain>
    </source>
</reference>
<dbReference type="Proteomes" id="UP000181899">
    <property type="component" value="Unassembled WGS sequence"/>
</dbReference>
<proteinExistence type="predicted"/>
<dbReference type="EMBL" id="FOVK01000002">
    <property type="protein sequence ID" value="SFN50405.1"/>
    <property type="molecule type" value="Genomic_DNA"/>
</dbReference>
<evidence type="ECO:0000313" key="2">
    <source>
        <dbReference type="Proteomes" id="UP000181899"/>
    </source>
</evidence>
<evidence type="ECO:0000313" key="1">
    <source>
        <dbReference type="EMBL" id="SFN50405.1"/>
    </source>
</evidence>
<dbReference type="RefSeq" id="WP_074910966.1">
    <property type="nucleotide sequence ID" value="NZ_FOVK01000002.1"/>
</dbReference>
<gene>
    <name evidence="1" type="ORF">SAMN04488695_10218</name>
</gene>
<name>A0A1I4ZJG0_9CLOT</name>
<keyword evidence="2" id="KW-1185">Reference proteome</keyword>
<protein>
    <submittedName>
        <fullName evidence="1">Uncharacterized protein</fullName>
    </submittedName>
</protein>
<sequence>MNNVLYKVKEVKEFYLDPQTVTDINAYLEAKWIVLTFSVSRDIPIVVLGRTFDYTEETHEPKNINYFTSDPHARAVIRNKDMARLIKDIESLKADLHHATKSFRKSEETK</sequence>